<evidence type="ECO:0000313" key="2">
    <source>
        <dbReference type="EMBL" id="CAK9324300.1"/>
    </source>
</evidence>
<reference evidence="2 3" key="1">
    <citation type="submission" date="2024-03" db="EMBL/GenBank/DDBJ databases">
        <authorList>
            <person name="Gkanogiannis A."/>
            <person name="Becerra Lopez-Lavalle L."/>
        </authorList>
    </citation>
    <scope>NUCLEOTIDE SEQUENCE [LARGE SCALE GENOMIC DNA]</scope>
</reference>
<dbReference type="Proteomes" id="UP001642487">
    <property type="component" value="Chromosome 6"/>
</dbReference>
<keyword evidence="3" id="KW-1185">Reference proteome</keyword>
<feature type="compositionally biased region" description="Basic and acidic residues" evidence="1">
    <location>
        <begin position="127"/>
        <end position="140"/>
    </location>
</feature>
<evidence type="ECO:0000256" key="1">
    <source>
        <dbReference type="SAM" id="MobiDB-lite"/>
    </source>
</evidence>
<accession>A0ABP0YUU8</accession>
<feature type="compositionally biased region" description="Basic and acidic residues" evidence="1">
    <location>
        <begin position="75"/>
        <end position="87"/>
    </location>
</feature>
<dbReference type="EMBL" id="OZ021740">
    <property type="protein sequence ID" value="CAK9324300.1"/>
    <property type="molecule type" value="Genomic_DNA"/>
</dbReference>
<feature type="region of interest" description="Disordered" evidence="1">
    <location>
        <begin position="107"/>
        <end position="140"/>
    </location>
</feature>
<protein>
    <submittedName>
        <fullName evidence="2">Uncharacterized protein</fullName>
    </submittedName>
</protein>
<proteinExistence type="predicted"/>
<feature type="region of interest" description="Disordered" evidence="1">
    <location>
        <begin position="1"/>
        <end position="87"/>
    </location>
</feature>
<organism evidence="2 3">
    <name type="scientific">Citrullus colocynthis</name>
    <name type="common">colocynth</name>
    <dbReference type="NCBI Taxonomy" id="252529"/>
    <lineage>
        <taxon>Eukaryota</taxon>
        <taxon>Viridiplantae</taxon>
        <taxon>Streptophyta</taxon>
        <taxon>Embryophyta</taxon>
        <taxon>Tracheophyta</taxon>
        <taxon>Spermatophyta</taxon>
        <taxon>Magnoliopsida</taxon>
        <taxon>eudicotyledons</taxon>
        <taxon>Gunneridae</taxon>
        <taxon>Pentapetalae</taxon>
        <taxon>rosids</taxon>
        <taxon>fabids</taxon>
        <taxon>Cucurbitales</taxon>
        <taxon>Cucurbitaceae</taxon>
        <taxon>Benincaseae</taxon>
        <taxon>Citrullus</taxon>
    </lineage>
</organism>
<sequence length="169" mass="18854">MEEAKELAEDSEESKQDGNSKDDQPQNMHEKEGLARNRRRTAVADLTKSHVGDLDTGTQSIGTTTPVGNAINPADRIRPKAFDGARRREGQRTEIYIAVVIGGFRRQADGGGNILRSDCKDEDEERKEENDGNRGCREEDHVRRALKARVIGARFRAGRGRETSVMEFS</sequence>
<gene>
    <name evidence="2" type="ORF">CITCOLO1_LOCUS16533</name>
</gene>
<feature type="compositionally biased region" description="Basic and acidic residues" evidence="1">
    <location>
        <begin position="1"/>
        <end position="35"/>
    </location>
</feature>
<evidence type="ECO:0000313" key="3">
    <source>
        <dbReference type="Proteomes" id="UP001642487"/>
    </source>
</evidence>
<feature type="compositionally biased region" description="Polar residues" evidence="1">
    <location>
        <begin position="56"/>
        <end position="67"/>
    </location>
</feature>
<name>A0ABP0YUU8_9ROSI</name>